<organism evidence="1 2">
    <name type="scientific">Rhizobium leguminosarum</name>
    <dbReference type="NCBI Taxonomy" id="384"/>
    <lineage>
        <taxon>Bacteria</taxon>
        <taxon>Pseudomonadati</taxon>
        <taxon>Pseudomonadota</taxon>
        <taxon>Alphaproteobacteria</taxon>
        <taxon>Hyphomicrobiales</taxon>
        <taxon>Rhizobiaceae</taxon>
        <taxon>Rhizobium/Agrobacterium group</taxon>
        <taxon>Rhizobium</taxon>
    </lineage>
</organism>
<proteinExistence type="predicted"/>
<name>A0A2K9Z816_RHILE</name>
<sequence length="90" mass="10746">MQRGIISAQTRDYRNGVNKFFTMAIRCGHHLQNSSNSILVKAKKLYFQSDMIEAGGRVWLNTTKFVKQYFRLPGWERDSCRRQRLFRRKC</sequence>
<dbReference type="AlphaFoldDB" id="A0A2K9Z816"/>
<evidence type="ECO:0000313" key="2">
    <source>
        <dbReference type="Proteomes" id="UP000238523"/>
    </source>
</evidence>
<protein>
    <submittedName>
        <fullName evidence="1">Uncharacterized protein</fullName>
    </submittedName>
</protein>
<evidence type="ECO:0000313" key="1">
    <source>
        <dbReference type="EMBL" id="AUW44382.1"/>
    </source>
</evidence>
<gene>
    <name evidence="1" type="ORF">CUJ84_Chr004059</name>
</gene>
<accession>A0A2K9Z816</accession>
<dbReference type="Proteomes" id="UP000238523">
    <property type="component" value="Chromosome"/>
</dbReference>
<reference evidence="1 2" key="1">
    <citation type="submission" date="2017-11" db="EMBL/GenBank/DDBJ databases">
        <title>Complete genome of Rhizobium leguminosarum Norway, an ineffective micro-symbiont.</title>
        <authorList>
            <person name="Hoffrichter A."/>
            <person name="Liang J."/>
            <person name="Brachmann A."/>
            <person name="Marin M."/>
        </authorList>
    </citation>
    <scope>NUCLEOTIDE SEQUENCE [LARGE SCALE GENOMIC DNA]</scope>
    <source>
        <strain evidence="1 2">Norway</strain>
    </source>
</reference>
<dbReference type="EMBL" id="CP025012">
    <property type="protein sequence ID" value="AUW44382.1"/>
    <property type="molecule type" value="Genomic_DNA"/>
</dbReference>